<sequence length="107" mass="12037">MSGKSKKKGDNKNVEENPLPKYNLGTEDLKKVADYFATEDENIGGLNESFAKLSFKKPDVKKAPVKLNKEHVTMLMDGFEMSKINVEKHLQKFEGDPIKTVLHLIGC</sequence>
<evidence type="ECO:0000259" key="2">
    <source>
        <dbReference type="Pfam" id="PF19026"/>
    </source>
</evidence>
<dbReference type="Proteomes" id="UP000038045">
    <property type="component" value="Unplaced"/>
</dbReference>
<dbReference type="WBParaSite" id="PTRK_0001316000.1">
    <property type="protein sequence ID" value="PTRK_0001316000.1"/>
    <property type="gene ID" value="PTRK_0001316000"/>
</dbReference>
<proteinExistence type="predicted"/>
<feature type="domain" description="Nascent polypeptide-associated complex subunit alpha-like UBA" evidence="2">
    <location>
        <begin position="65"/>
        <end position="100"/>
    </location>
</feature>
<protein>
    <submittedName>
        <fullName evidence="4">HYPK_UBA domain-containing protein</fullName>
    </submittedName>
</protein>
<evidence type="ECO:0000256" key="1">
    <source>
        <dbReference type="SAM" id="MobiDB-lite"/>
    </source>
</evidence>
<evidence type="ECO:0000313" key="4">
    <source>
        <dbReference type="WBParaSite" id="PTRK_0001316000.1"/>
    </source>
</evidence>
<dbReference type="AlphaFoldDB" id="A0A0N4ZWU4"/>
<dbReference type="STRING" id="131310.A0A0N4ZWU4"/>
<dbReference type="Pfam" id="PF19026">
    <property type="entry name" value="UBA_HYPK"/>
    <property type="match status" value="1"/>
</dbReference>
<organism evidence="3 4">
    <name type="scientific">Parastrongyloides trichosuri</name>
    <name type="common">Possum-specific nematode worm</name>
    <dbReference type="NCBI Taxonomy" id="131310"/>
    <lineage>
        <taxon>Eukaryota</taxon>
        <taxon>Metazoa</taxon>
        <taxon>Ecdysozoa</taxon>
        <taxon>Nematoda</taxon>
        <taxon>Chromadorea</taxon>
        <taxon>Rhabditida</taxon>
        <taxon>Tylenchina</taxon>
        <taxon>Panagrolaimomorpha</taxon>
        <taxon>Strongyloidoidea</taxon>
        <taxon>Strongyloididae</taxon>
        <taxon>Parastrongyloides</taxon>
    </lineage>
</organism>
<name>A0A0N4ZWU4_PARTI</name>
<dbReference type="InterPro" id="IPR044034">
    <property type="entry name" value="NAC-like_UBA"/>
</dbReference>
<accession>A0A0N4ZWU4</accession>
<reference evidence="4" key="1">
    <citation type="submission" date="2017-02" db="UniProtKB">
        <authorList>
            <consortium name="WormBaseParasite"/>
        </authorList>
    </citation>
    <scope>IDENTIFICATION</scope>
</reference>
<evidence type="ECO:0000313" key="3">
    <source>
        <dbReference type="Proteomes" id="UP000038045"/>
    </source>
</evidence>
<feature type="region of interest" description="Disordered" evidence="1">
    <location>
        <begin position="1"/>
        <end position="23"/>
    </location>
</feature>
<keyword evidence="3" id="KW-1185">Reference proteome</keyword>